<dbReference type="InterPro" id="IPR051694">
    <property type="entry name" value="Immunoregulatory_rcpt-like"/>
</dbReference>
<dbReference type="GO" id="GO:0071944">
    <property type="term" value="C:cell periphery"/>
    <property type="evidence" value="ECO:0007669"/>
    <property type="project" value="UniProtKB-ARBA"/>
</dbReference>
<dbReference type="EMBL" id="ML976986">
    <property type="protein sequence ID" value="KAF1958651.1"/>
    <property type="molecule type" value="Genomic_DNA"/>
</dbReference>
<proteinExistence type="predicted"/>
<keyword evidence="2 6" id="KW-0812">Transmembrane</keyword>
<keyword evidence="4 6" id="KW-0472">Membrane</keyword>
<evidence type="ECO:0000313" key="7">
    <source>
        <dbReference type="EMBL" id="KAF1958651.1"/>
    </source>
</evidence>
<evidence type="ECO:0000256" key="2">
    <source>
        <dbReference type="ARBA" id="ARBA00022692"/>
    </source>
</evidence>
<name>A0A6A5U145_9PLEO</name>
<accession>A0A6A5U145</accession>
<feature type="region of interest" description="Disordered" evidence="5">
    <location>
        <begin position="193"/>
        <end position="259"/>
    </location>
</feature>
<evidence type="ECO:0000313" key="8">
    <source>
        <dbReference type="Proteomes" id="UP000800035"/>
    </source>
</evidence>
<reference evidence="7" key="1">
    <citation type="journal article" date="2020" name="Stud. Mycol.">
        <title>101 Dothideomycetes genomes: a test case for predicting lifestyles and emergence of pathogens.</title>
        <authorList>
            <person name="Haridas S."/>
            <person name="Albert R."/>
            <person name="Binder M."/>
            <person name="Bloem J."/>
            <person name="Labutti K."/>
            <person name="Salamov A."/>
            <person name="Andreopoulos B."/>
            <person name="Baker S."/>
            <person name="Barry K."/>
            <person name="Bills G."/>
            <person name="Bluhm B."/>
            <person name="Cannon C."/>
            <person name="Castanera R."/>
            <person name="Culley D."/>
            <person name="Daum C."/>
            <person name="Ezra D."/>
            <person name="Gonzalez J."/>
            <person name="Henrissat B."/>
            <person name="Kuo A."/>
            <person name="Liang C."/>
            <person name="Lipzen A."/>
            <person name="Lutzoni F."/>
            <person name="Magnuson J."/>
            <person name="Mondo S."/>
            <person name="Nolan M."/>
            <person name="Ohm R."/>
            <person name="Pangilinan J."/>
            <person name="Park H.-J."/>
            <person name="Ramirez L."/>
            <person name="Alfaro M."/>
            <person name="Sun H."/>
            <person name="Tritt A."/>
            <person name="Yoshinaga Y."/>
            <person name="Zwiers L.-H."/>
            <person name="Turgeon B."/>
            <person name="Goodwin S."/>
            <person name="Spatafora J."/>
            <person name="Crous P."/>
            <person name="Grigoriev I."/>
        </authorList>
    </citation>
    <scope>NUCLEOTIDE SEQUENCE</scope>
    <source>
        <strain evidence="7">CBS 675.92</strain>
    </source>
</reference>
<feature type="compositionally biased region" description="Polar residues" evidence="5">
    <location>
        <begin position="237"/>
        <end position="250"/>
    </location>
</feature>
<keyword evidence="8" id="KW-1185">Reference proteome</keyword>
<dbReference type="AlphaFoldDB" id="A0A6A5U145"/>
<dbReference type="PANTHER" id="PTHR15549">
    <property type="entry name" value="PAIRED IMMUNOGLOBULIN-LIKE TYPE 2 RECEPTOR"/>
    <property type="match status" value="1"/>
</dbReference>
<evidence type="ECO:0000256" key="6">
    <source>
        <dbReference type="SAM" id="Phobius"/>
    </source>
</evidence>
<evidence type="ECO:0000256" key="3">
    <source>
        <dbReference type="ARBA" id="ARBA00022989"/>
    </source>
</evidence>
<feature type="transmembrane region" description="Helical" evidence="6">
    <location>
        <begin position="132"/>
        <end position="156"/>
    </location>
</feature>
<evidence type="ECO:0000256" key="1">
    <source>
        <dbReference type="ARBA" id="ARBA00004167"/>
    </source>
</evidence>
<keyword evidence="3 6" id="KW-1133">Transmembrane helix</keyword>
<evidence type="ECO:0000256" key="5">
    <source>
        <dbReference type="SAM" id="MobiDB-lite"/>
    </source>
</evidence>
<dbReference type="GO" id="GO:0016020">
    <property type="term" value="C:membrane"/>
    <property type="evidence" value="ECO:0007669"/>
    <property type="project" value="UniProtKB-SubCell"/>
</dbReference>
<evidence type="ECO:0000256" key="4">
    <source>
        <dbReference type="ARBA" id="ARBA00023136"/>
    </source>
</evidence>
<gene>
    <name evidence="7" type="ORF">CC80DRAFT_502594</name>
</gene>
<comment type="subcellular location">
    <subcellularLocation>
        <location evidence="1">Membrane</location>
        <topology evidence="1">Single-pass membrane protein</topology>
    </subcellularLocation>
</comment>
<feature type="region of interest" description="Disordered" evidence="5">
    <location>
        <begin position="90"/>
        <end position="127"/>
    </location>
</feature>
<feature type="compositionally biased region" description="Low complexity" evidence="5">
    <location>
        <begin position="93"/>
        <end position="117"/>
    </location>
</feature>
<protein>
    <submittedName>
        <fullName evidence="7">Uncharacterized protein</fullName>
    </submittedName>
</protein>
<sequence length="259" mass="27607">MPGPLSCELYFTGASCPDGHIPITSQYHGSALCCPYSSSSDIQSLIICAYVWYRPSDGTAIYSALPTESPFAGLGDHTLWMKPLTLTYPPPSKTSSPTNSATPSPTSSIPRSTSSPSALTEPKPKSNNQMRIGLAVGVSLGVLVIASILAAVLLFLRRRRRRPIKINQNEPNDGAAAVSELHDKSLDKHKAAKELSGVPRFEMEDTSSPAELAGHSAENGGSEGIVGNNLGEDRSVTAPNQLRSEPNIPQRSEGPERQE</sequence>
<dbReference type="Proteomes" id="UP000800035">
    <property type="component" value="Unassembled WGS sequence"/>
</dbReference>
<organism evidence="7 8">
    <name type="scientific">Byssothecium circinans</name>
    <dbReference type="NCBI Taxonomy" id="147558"/>
    <lineage>
        <taxon>Eukaryota</taxon>
        <taxon>Fungi</taxon>
        <taxon>Dikarya</taxon>
        <taxon>Ascomycota</taxon>
        <taxon>Pezizomycotina</taxon>
        <taxon>Dothideomycetes</taxon>
        <taxon>Pleosporomycetidae</taxon>
        <taxon>Pleosporales</taxon>
        <taxon>Massarineae</taxon>
        <taxon>Massarinaceae</taxon>
        <taxon>Byssothecium</taxon>
    </lineage>
</organism>